<dbReference type="RefSeq" id="WP_113887657.1">
    <property type="nucleotide sequence ID" value="NZ_QNRK01000002.1"/>
</dbReference>
<dbReference type="PANTHER" id="PTHR33993:SF14">
    <property type="entry name" value="GB|AAF24581.1"/>
    <property type="match status" value="1"/>
</dbReference>
<comment type="caution">
    <text evidence="2">The sequence shown here is derived from an EMBL/GenBank/DDBJ whole genome shotgun (WGS) entry which is preliminary data.</text>
</comment>
<dbReference type="InterPro" id="IPR052164">
    <property type="entry name" value="Anthracycline_SecMetBiosynth"/>
</dbReference>
<dbReference type="InterPro" id="IPR037523">
    <property type="entry name" value="VOC_core"/>
</dbReference>
<dbReference type="Pfam" id="PF00903">
    <property type="entry name" value="Glyoxalase"/>
    <property type="match status" value="2"/>
</dbReference>
<dbReference type="OrthoDB" id="9793039at2"/>
<name>A0A366FSZ9_9HYPH</name>
<dbReference type="PROSITE" id="PS51819">
    <property type="entry name" value="VOC"/>
    <property type="match status" value="2"/>
</dbReference>
<gene>
    <name evidence="2" type="ORF">DFR50_102199</name>
</gene>
<dbReference type="Gene3D" id="3.10.180.10">
    <property type="entry name" value="2,3-Dihydroxybiphenyl 1,2-Dioxygenase, domain 1"/>
    <property type="match status" value="2"/>
</dbReference>
<evidence type="ECO:0000313" key="3">
    <source>
        <dbReference type="Proteomes" id="UP000253529"/>
    </source>
</evidence>
<dbReference type="InterPro" id="IPR029068">
    <property type="entry name" value="Glyas_Bleomycin-R_OHBP_Dase"/>
</dbReference>
<dbReference type="CDD" id="cd07247">
    <property type="entry name" value="SgaA_N_like"/>
    <property type="match status" value="2"/>
</dbReference>
<dbReference type="SUPFAM" id="SSF54593">
    <property type="entry name" value="Glyoxalase/Bleomycin resistance protein/Dihydroxybiphenyl dioxygenase"/>
    <property type="match status" value="2"/>
</dbReference>
<dbReference type="InterPro" id="IPR004360">
    <property type="entry name" value="Glyas_Fos-R_dOase_dom"/>
</dbReference>
<feature type="domain" description="VOC" evidence="1">
    <location>
        <begin position="7"/>
        <end position="124"/>
    </location>
</feature>
<dbReference type="PANTHER" id="PTHR33993">
    <property type="entry name" value="GLYOXALASE-RELATED"/>
    <property type="match status" value="1"/>
</dbReference>
<sequence length="257" mass="27525">MSGPIGKFVWYEYMGDDLKAAVDFYAHVVGWTAEDGGMSDFPYQIVSAGGHPVGGMMTIPADARAMGARPAWLGYIWVENVDLALPKLMEAGGKVFKAPSDIPDVGRFAVVADPCGGTFMLFRDAGGNPPPPPAQGAPGTIGWHELHCDDGAKAFDFYCGFFGWTKTGEMDMGPMGVYRMFKTGSGEAGGIMTRMPQTPASFWLYYVNVDALDPAVERIKAKVGQIANGPMEVPGGQWIVQAFDPQGALFALVAPKR</sequence>
<reference evidence="2 3" key="1">
    <citation type="submission" date="2018-06" db="EMBL/GenBank/DDBJ databases">
        <title>Genomic Encyclopedia of Type Strains, Phase IV (KMG-IV): sequencing the most valuable type-strain genomes for metagenomic binning, comparative biology and taxonomic classification.</title>
        <authorList>
            <person name="Goeker M."/>
        </authorList>
    </citation>
    <scope>NUCLEOTIDE SEQUENCE [LARGE SCALE GENOMIC DNA]</scope>
    <source>
        <strain evidence="2 3">DSM 24875</strain>
    </source>
</reference>
<dbReference type="EMBL" id="QNRK01000002">
    <property type="protein sequence ID" value="RBP17707.1"/>
    <property type="molecule type" value="Genomic_DNA"/>
</dbReference>
<organism evidence="2 3">
    <name type="scientific">Roseiarcus fermentans</name>
    <dbReference type="NCBI Taxonomy" id="1473586"/>
    <lineage>
        <taxon>Bacteria</taxon>
        <taxon>Pseudomonadati</taxon>
        <taxon>Pseudomonadota</taxon>
        <taxon>Alphaproteobacteria</taxon>
        <taxon>Hyphomicrobiales</taxon>
        <taxon>Roseiarcaceae</taxon>
        <taxon>Roseiarcus</taxon>
    </lineage>
</organism>
<evidence type="ECO:0000313" key="2">
    <source>
        <dbReference type="EMBL" id="RBP17707.1"/>
    </source>
</evidence>
<evidence type="ECO:0000259" key="1">
    <source>
        <dbReference type="PROSITE" id="PS51819"/>
    </source>
</evidence>
<keyword evidence="3" id="KW-1185">Reference proteome</keyword>
<accession>A0A366FSZ9</accession>
<protein>
    <recommendedName>
        <fullName evidence="1">VOC domain-containing protein</fullName>
    </recommendedName>
</protein>
<feature type="domain" description="VOC" evidence="1">
    <location>
        <begin position="140"/>
        <end position="255"/>
    </location>
</feature>
<proteinExistence type="predicted"/>
<dbReference type="Proteomes" id="UP000253529">
    <property type="component" value="Unassembled WGS sequence"/>
</dbReference>
<dbReference type="AlphaFoldDB" id="A0A366FSZ9"/>